<sequence>MRIPYLGQCRKAKEKSMLIKDLLIYIFISVVEYFTQTTEKSEIVEETEISNKTQTEKSSDENYSQTTAPNLSEELEITNPTTTTKSSDGLLDREIVIYSLVIACIIVILGLSYLVQKYRKKTINDPRHNTVQRTHSNGRDSFVDSNSSIYDEIDETMLVENASINVLKNEISLNTDNTSYLYPIHQEDDKKAHQNHNSDESDKNDDTTSYLHPYNTVDEDWKGKTQQYDEAHVSNKDTDDSSESSTYMNNDGYLNPYQPLNKEWKQTFHSYEVPVTVHHCQISSAVPSVLDNDLYENGNGDNDVAHTSEAVISTCKNRQWLIIYP</sequence>
<feature type="region of interest" description="Disordered" evidence="1">
    <location>
        <begin position="45"/>
        <end position="86"/>
    </location>
</feature>
<dbReference type="AlphaFoldDB" id="A0A8S3R4D8"/>
<evidence type="ECO:0000313" key="4">
    <source>
        <dbReference type="Proteomes" id="UP000683360"/>
    </source>
</evidence>
<evidence type="ECO:0000256" key="1">
    <source>
        <dbReference type="SAM" id="MobiDB-lite"/>
    </source>
</evidence>
<dbReference type="EMBL" id="CAJPWZ010000924">
    <property type="protein sequence ID" value="CAG2203598.1"/>
    <property type="molecule type" value="Genomic_DNA"/>
</dbReference>
<name>A0A8S3R4D8_MYTED</name>
<protein>
    <submittedName>
        <fullName evidence="3">Uncharacterized protein</fullName>
    </submittedName>
</protein>
<accession>A0A8S3R4D8</accession>
<feature type="region of interest" description="Disordered" evidence="1">
    <location>
        <begin position="189"/>
        <end position="251"/>
    </location>
</feature>
<evidence type="ECO:0000256" key="2">
    <source>
        <dbReference type="SAM" id="Phobius"/>
    </source>
</evidence>
<comment type="caution">
    <text evidence="3">The sequence shown here is derived from an EMBL/GenBank/DDBJ whole genome shotgun (WGS) entry which is preliminary data.</text>
</comment>
<dbReference type="Proteomes" id="UP000683360">
    <property type="component" value="Unassembled WGS sequence"/>
</dbReference>
<feature type="transmembrane region" description="Helical" evidence="2">
    <location>
        <begin position="95"/>
        <end position="115"/>
    </location>
</feature>
<keyword evidence="2" id="KW-0472">Membrane</keyword>
<feature type="compositionally biased region" description="Basic and acidic residues" evidence="1">
    <location>
        <begin position="189"/>
        <end position="206"/>
    </location>
</feature>
<keyword evidence="2" id="KW-1133">Transmembrane helix</keyword>
<keyword evidence="2" id="KW-0812">Transmembrane</keyword>
<organism evidence="3 4">
    <name type="scientific">Mytilus edulis</name>
    <name type="common">Blue mussel</name>
    <dbReference type="NCBI Taxonomy" id="6550"/>
    <lineage>
        <taxon>Eukaryota</taxon>
        <taxon>Metazoa</taxon>
        <taxon>Spiralia</taxon>
        <taxon>Lophotrochozoa</taxon>
        <taxon>Mollusca</taxon>
        <taxon>Bivalvia</taxon>
        <taxon>Autobranchia</taxon>
        <taxon>Pteriomorphia</taxon>
        <taxon>Mytilida</taxon>
        <taxon>Mytiloidea</taxon>
        <taxon>Mytilidae</taxon>
        <taxon>Mytilinae</taxon>
        <taxon>Mytilus</taxon>
    </lineage>
</organism>
<dbReference type="OrthoDB" id="10426375at2759"/>
<gene>
    <name evidence="3" type="ORF">MEDL_18105</name>
</gene>
<reference evidence="3" key="1">
    <citation type="submission" date="2021-03" db="EMBL/GenBank/DDBJ databases">
        <authorList>
            <person name="Bekaert M."/>
        </authorList>
    </citation>
    <scope>NUCLEOTIDE SEQUENCE</scope>
</reference>
<evidence type="ECO:0000313" key="3">
    <source>
        <dbReference type="EMBL" id="CAG2203598.1"/>
    </source>
</evidence>
<feature type="compositionally biased region" description="Polar residues" evidence="1">
    <location>
        <begin position="61"/>
        <end position="70"/>
    </location>
</feature>
<feature type="compositionally biased region" description="Basic and acidic residues" evidence="1">
    <location>
        <begin position="219"/>
        <end position="239"/>
    </location>
</feature>
<keyword evidence="4" id="KW-1185">Reference proteome</keyword>
<proteinExistence type="predicted"/>